<organism evidence="3 4">
    <name type="scientific">Nocardioides immobilis</name>
    <dbReference type="NCBI Taxonomy" id="2049295"/>
    <lineage>
        <taxon>Bacteria</taxon>
        <taxon>Bacillati</taxon>
        <taxon>Actinomycetota</taxon>
        <taxon>Actinomycetes</taxon>
        <taxon>Propionibacteriales</taxon>
        <taxon>Nocardioidaceae</taxon>
        <taxon>Nocardioides</taxon>
    </lineage>
</organism>
<evidence type="ECO:0000256" key="2">
    <source>
        <dbReference type="SAM" id="SignalP"/>
    </source>
</evidence>
<dbReference type="PROSITE" id="PS51257">
    <property type="entry name" value="PROKAR_LIPOPROTEIN"/>
    <property type="match status" value="1"/>
</dbReference>
<proteinExistence type="predicted"/>
<evidence type="ECO:0000313" key="4">
    <source>
        <dbReference type="Proteomes" id="UP000283644"/>
    </source>
</evidence>
<accession>A0A417XYX2</accession>
<keyword evidence="2" id="KW-0732">Signal</keyword>
<dbReference type="RefSeq" id="WP_118926800.1">
    <property type="nucleotide sequence ID" value="NZ_QXGH01000023.1"/>
</dbReference>
<name>A0A417XYX2_9ACTN</name>
<dbReference type="Proteomes" id="UP000283644">
    <property type="component" value="Unassembled WGS sequence"/>
</dbReference>
<feature type="chain" id="PRO_5039577191" description="Endonuclease/exonuclease/phosphatase domain-containing protein" evidence="2">
    <location>
        <begin position="17"/>
        <end position="313"/>
    </location>
</feature>
<comment type="caution">
    <text evidence="3">The sequence shown here is derived from an EMBL/GenBank/DDBJ whole genome shotgun (WGS) entry which is preliminary data.</text>
</comment>
<evidence type="ECO:0000256" key="1">
    <source>
        <dbReference type="SAM" id="MobiDB-lite"/>
    </source>
</evidence>
<feature type="signal peptide" evidence="2">
    <location>
        <begin position="1"/>
        <end position="16"/>
    </location>
</feature>
<dbReference type="AlphaFoldDB" id="A0A417XYX2"/>
<dbReference type="EMBL" id="QXGH01000023">
    <property type="protein sequence ID" value="RHW25561.1"/>
    <property type="molecule type" value="Genomic_DNA"/>
</dbReference>
<protein>
    <recommendedName>
        <fullName evidence="5">Endonuclease/exonuclease/phosphatase domain-containing protein</fullName>
    </recommendedName>
</protein>
<dbReference type="SUPFAM" id="SSF56219">
    <property type="entry name" value="DNase I-like"/>
    <property type="match status" value="1"/>
</dbReference>
<gene>
    <name evidence="3" type="ORF">D0Z08_18825</name>
</gene>
<dbReference type="Gene3D" id="3.60.10.10">
    <property type="entry name" value="Endonuclease/exonuclease/phosphatase"/>
    <property type="match status" value="1"/>
</dbReference>
<reference evidence="3 4" key="1">
    <citation type="submission" date="2018-09" db="EMBL/GenBank/DDBJ databases">
        <title>Genome sequencing of Nocardioides immobilis CCTCC AB 2017083 for comparison to Nocardioides silvaticus.</title>
        <authorList>
            <person name="Li C."/>
            <person name="Wang G."/>
        </authorList>
    </citation>
    <scope>NUCLEOTIDE SEQUENCE [LARGE SCALE GENOMIC DNA]</scope>
    <source>
        <strain evidence="3 4">CCTCC AB 2017083</strain>
    </source>
</reference>
<feature type="region of interest" description="Disordered" evidence="1">
    <location>
        <begin position="20"/>
        <end position="41"/>
    </location>
</feature>
<keyword evidence="4" id="KW-1185">Reference proteome</keyword>
<evidence type="ECO:0008006" key="5">
    <source>
        <dbReference type="Google" id="ProtNLM"/>
    </source>
</evidence>
<evidence type="ECO:0000313" key="3">
    <source>
        <dbReference type="EMBL" id="RHW25561.1"/>
    </source>
</evidence>
<dbReference type="InterPro" id="IPR036691">
    <property type="entry name" value="Endo/exonu/phosph_ase_sf"/>
</dbReference>
<dbReference type="OrthoDB" id="3771277at2"/>
<sequence length="313" mass="35296">MIRRLAVLVVCGLALAGCSDPADSSTTDDDPAGEPRPRPVAALPGRVVDTLGVASFNVYRHLGRKDAMADALRLTSEDQVDVIGWQETRADYFPEVKQRIERRGWDTWQLWEPDGPFWLAVSWRRDLFSLVDGSWNEAHGGGGPDRTDSPFPPRGWIVVTLRHRESGRLLTVVDTHLNQAIETGDQFQDTLNADYAKEHLRLLADVWDEVPGDLVVGTGDYNFDFRDDFAARPEGGIWDTQHEHANSSYQVLGLDGVEPSRSSRWIDYVFIANQDLRVKAKDAGSGQFVQHQTLDGYESDHRPLLAKIRWYDR</sequence>